<accession>A0A8X7THL1</accession>
<feature type="compositionally biased region" description="Basic and acidic residues" evidence="6">
    <location>
        <begin position="293"/>
        <end position="303"/>
    </location>
</feature>
<name>A0A8X7THL1_BRACI</name>
<keyword evidence="8" id="KW-1185">Reference proteome</keyword>
<comment type="subcellular location">
    <subcellularLocation>
        <location evidence="1 5">Nucleus</location>
    </subcellularLocation>
</comment>
<dbReference type="Pfam" id="PF04939">
    <property type="entry name" value="RRS1"/>
    <property type="match status" value="1"/>
</dbReference>
<dbReference type="OrthoDB" id="28455at2759"/>
<evidence type="ECO:0000313" key="7">
    <source>
        <dbReference type="EMBL" id="KAG2242072.1"/>
    </source>
</evidence>
<dbReference type="EMBL" id="JAAMPC010000674">
    <property type="protein sequence ID" value="KAG2242072.1"/>
    <property type="molecule type" value="Genomic_DNA"/>
</dbReference>
<evidence type="ECO:0000313" key="8">
    <source>
        <dbReference type="Proteomes" id="UP000886595"/>
    </source>
</evidence>
<comment type="similarity">
    <text evidence="2 5">Belongs to the RRS1 family.</text>
</comment>
<feature type="region of interest" description="Disordered" evidence="6">
    <location>
        <begin position="281"/>
        <end position="315"/>
    </location>
</feature>
<keyword evidence="4 5" id="KW-0539">Nucleus</keyword>
<comment type="function">
    <text evidence="5">Involved in ribosomal large subunit assembly.</text>
</comment>
<evidence type="ECO:0000256" key="4">
    <source>
        <dbReference type="ARBA" id="ARBA00023242"/>
    </source>
</evidence>
<dbReference type="GO" id="GO:0030687">
    <property type="term" value="C:preribosome, large subunit precursor"/>
    <property type="evidence" value="ECO:0007669"/>
    <property type="project" value="TreeGrafter"/>
</dbReference>
<feature type="region of interest" description="Disordered" evidence="6">
    <location>
        <begin position="214"/>
        <end position="240"/>
    </location>
</feature>
<sequence>MDTDMDQIYQTDVGNLLAFNPNHRFPSTPSSREELVKECVTEGTKLVQAIADTLFNFPSTESVDGPLVQLPPPTTKLPREKHLPRPKPPTKWEEFALKKEAKKDKIVSDETTDKFKRRHGYDRVNDDNDIPVIEAKASDEPGEDPFAKRLDDKKKRVGKQEKNRLQNLKTAAKAGALPSHVQLAATALPISGTKTQPQKIGKDALGDVAGLAATSTASGGKFDKKLPGEKPPKKQGKHHKYLPVVPRYGWVDEEKEQTNKVLGKLLSKHSHEILNVGKAINMYNDKKEKKKSGRSDKLKPKKDITKKKPYANKAN</sequence>
<protein>
    <recommendedName>
        <fullName evidence="5">Ribosome biogenesis regulatory protein</fullName>
    </recommendedName>
</protein>
<dbReference type="AlphaFoldDB" id="A0A8X7THL1"/>
<proteinExistence type="inferred from homology"/>
<reference evidence="7 8" key="1">
    <citation type="submission" date="2020-02" db="EMBL/GenBank/DDBJ databases">
        <authorList>
            <person name="Ma Q."/>
            <person name="Huang Y."/>
            <person name="Song X."/>
            <person name="Pei D."/>
        </authorList>
    </citation>
    <scope>NUCLEOTIDE SEQUENCE [LARGE SCALE GENOMIC DNA]</scope>
    <source>
        <strain evidence="7">Sxm20200214</strain>
        <tissue evidence="7">Leaf</tissue>
    </source>
</reference>
<dbReference type="GO" id="GO:0005730">
    <property type="term" value="C:nucleolus"/>
    <property type="evidence" value="ECO:0007669"/>
    <property type="project" value="TreeGrafter"/>
</dbReference>
<comment type="caution">
    <text evidence="7">The sequence shown here is derived from an EMBL/GenBank/DDBJ whole genome shotgun (WGS) entry which is preliminary data.</text>
</comment>
<feature type="compositionally biased region" description="Basic residues" evidence="6">
    <location>
        <begin position="304"/>
        <end position="315"/>
    </location>
</feature>
<keyword evidence="3 5" id="KW-0690">Ribosome biogenesis</keyword>
<feature type="compositionally biased region" description="Basic and acidic residues" evidence="6">
    <location>
        <begin position="221"/>
        <end position="232"/>
    </location>
</feature>
<gene>
    <name evidence="7" type="ORF">Bca52824_096086</name>
</gene>
<evidence type="ECO:0000256" key="2">
    <source>
        <dbReference type="ARBA" id="ARBA00010077"/>
    </source>
</evidence>
<dbReference type="PANTHER" id="PTHR17602:SF4">
    <property type="entry name" value="RIBOSOME BIOGENESIS REGULATORY PROTEIN HOMOLOG"/>
    <property type="match status" value="1"/>
</dbReference>
<dbReference type="GO" id="GO:0000447">
    <property type="term" value="P:endonucleolytic cleavage in ITS1 to separate SSU-rRNA from 5.8S rRNA and LSU-rRNA from tricistronic rRNA transcript (SSU-rRNA, 5.8S rRNA, LSU-rRNA)"/>
    <property type="evidence" value="ECO:0007669"/>
    <property type="project" value="TreeGrafter"/>
</dbReference>
<evidence type="ECO:0000256" key="1">
    <source>
        <dbReference type="ARBA" id="ARBA00004123"/>
    </source>
</evidence>
<organism evidence="7 8">
    <name type="scientific">Brassica carinata</name>
    <name type="common">Ethiopian mustard</name>
    <name type="synonym">Abyssinian cabbage</name>
    <dbReference type="NCBI Taxonomy" id="52824"/>
    <lineage>
        <taxon>Eukaryota</taxon>
        <taxon>Viridiplantae</taxon>
        <taxon>Streptophyta</taxon>
        <taxon>Embryophyta</taxon>
        <taxon>Tracheophyta</taxon>
        <taxon>Spermatophyta</taxon>
        <taxon>Magnoliopsida</taxon>
        <taxon>eudicotyledons</taxon>
        <taxon>Gunneridae</taxon>
        <taxon>Pentapetalae</taxon>
        <taxon>rosids</taxon>
        <taxon>malvids</taxon>
        <taxon>Brassicales</taxon>
        <taxon>Brassicaceae</taxon>
        <taxon>Brassiceae</taxon>
        <taxon>Brassica</taxon>
    </lineage>
</organism>
<evidence type="ECO:0000256" key="3">
    <source>
        <dbReference type="ARBA" id="ARBA00022517"/>
    </source>
</evidence>
<feature type="compositionally biased region" description="Basic and acidic residues" evidence="6">
    <location>
        <begin position="145"/>
        <end position="164"/>
    </location>
</feature>
<dbReference type="PANTHER" id="PTHR17602">
    <property type="entry name" value="RIBOSOME BIOGENESIS REGULATORY PROTEIN"/>
    <property type="match status" value="1"/>
</dbReference>
<evidence type="ECO:0000256" key="6">
    <source>
        <dbReference type="SAM" id="MobiDB-lite"/>
    </source>
</evidence>
<feature type="region of interest" description="Disordered" evidence="6">
    <location>
        <begin position="106"/>
        <end position="164"/>
    </location>
</feature>
<feature type="region of interest" description="Disordered" evidence="6">
    <location>
        <begin position="65"/>
        <end position="91"/>
    </location>
</feature>
<dbReference type="InterPro" id="IPR007023">
    <property type="entry name" value="Ribosom_reg"/>
</dbReference>
<dbReference type="GO" id="GO:0042273">
    <property type="term" value="P:ribosomal large subunit biogenesis"/>
    <property type="evidence" value="ECO:0007669"/>
    <property type="project" value="TreeGrafter"/>
</dbReference>
<dbReference type="Proteomes" id="UP000886595">
    <property type="component" value="Unassembled WGS sequence"/>
</dbReference>
<evidence type="ECO:0000256" key="5">
    <source>
        <dbReference type="RuleBase" id="RU364132"/>
    </source>
</evidence>